<proteinExistence type="predicted"/>
<evidence type="ECO:0000313" key="2">
    <source>
        <dbReference type="Proteomes" id="UP000306409"/>
    </source>
</evidence>
<accession>A0A4U7JJJ9</accession>
<dbReference type="KEGG" id="rher:EHE19_008090"/>
<dbReference type="RefSeq" id="WP_137696420.1">
    <property type="nucleotide sequence ID" value="NZ_CP061336.1"/>
</dbReference>
<reference evidence="1 2" key="1">
    <citation type="submission" date="2020-09" db="EMBL/GenBank/DDBJ databases">
        <title>Characterization and genome sequencing of Ruminiclostridium sp. nov. MA18.</title>
        <authorList>
            <person name="Rettenmaier R."/>
            <person name="Kowollik M.-L."/>
            <person name="Liebl W."/>
            <person name="Zverlov V."/>
        </authorList>
    </citation>
    <scope>NUCLEOTIDE SEQUENCE [LARGE SCALE GENOMIC DNA]</scope>
    <source>
        <strain evidence="1 2">MA18</strain>
    </source>
</reference>
<keyword evidence="2" id="KW-1185">Reference proteome</keyword>
<dbReference type="InterPro" id="IPR025373">
    <property type="entry name" value="DUF4363"/>
</dbReference>
<sequence>MNKTVYYNVKVIIIIVCLLLSVILSGVFLQYYLECSSIKLDTSLNDTYNSVTKEKWDSAKKQLADFEVSWKKTRYFWAMLLDHYEIDNIDNSFIKTMEYIKSEDFSSAVAELKALRQYVLHIPKRERFSLENIL</sequence>
<organism evidence="1 2">
    <name type="scientific">Ruminiclostridium herbifermentans</name>
    <dbReference type="NCBI Taxonomy" id="2488810"/>
    <lineage>
        <taxon>Bacteria</taxon>
        <taxon>Bacillati</taxon>
        <taxon>Bacillota</taxon>
        <taxon>Clostridia</taxon>
        <taxon>Eubacteriales</taxon>
        <taxon>Oscillospiraceae</taxon>
        <taxon>Ruminiclostridium</taxon>
    </lineage>
</organism>
<dbReference type="EMBL" id="CP061336">
    <property type="protein sequence ID" value="QNU68352.1"/>
    <property type="molecule type" value="Genomic_DNA"/>
</dbReference>
<dbReference type="Pfam" id="PF14276">
    <property type="entry name" value="DUF4363"/>
    <property type="match status" value="1"/>
</dbReference>
<protein>
    <submittedName>
        <fullName evidence="1">DUF4363 family protein</fullName>
    </submittedName>
</protein>
<name>A0A4U7JJJ9_9FIRM</name>
<dbReference type="Proteomes" id="UP000306409">
    <property type="component" value="Chromosome"/>
</dbReference>
<dbReference type="AlphaFoldDB" id="A0A4U7JJJ9"/>
<evidence type="ECO:0000313" key="1">
    <source>
        <dbReference type="EMBL" id="QNU68352.1"/>
    </source>
</evidence>
<dbReference type="OrthoDB" id="3034917at2"/>
<gene>
    <name evidence="1" type="ORF">EHE19_008090</name>
</gene>